<comment type="similarity">
    <text evidence="1">Belongs to the BtpA family.</text>
</comment>
<dbReference type="EMBL" id="FNDU01000002">
    <property type="protein sequence ID" value="SDH65404.1"/>
    <property type="molecule type" value="Genomic_DNA"/>
</dbReference>
<accession>A0A1G8E6C7</accession>
<dbReference type="PANTHER" id="PTHR21381:SF3">
    <property type="entry name" value="SGC REGION PROTEIN SGCQ-RELATED"/>
    <property type="match status" value="1"/>
</dbReference>
<evidence type="ECO:0008006" key="4">
    <source>
        <dbReference type="Google" id="ProtNLM"/>
    </source>
</evidence>
<dbReference type="AlphaFoldDB" id="A0A1G8E6C7"/>
<dbReference type="InterPro" id="IPR013785">
    <property type="entry name" value="Aldolase_TIM"/>
</dbReference>
<dbReference type="NCBIfam" id="TIGR00259">
    <property type="entry name" value="thylakoid_BtpA"/>
    <property type="match status" value="1"/>
</dbReference>
<dbReference type="RefSeq" id="WP_091580991.1">
    <property type="nucleotide sequence ID" value="NZ_FNDU01000002.1"/>
</dbReference>
<proteinExistence type="inferred from homology"/>
<dbReference type="SUPFAM" id="SSF51366">
    <property type="entry name" value="Ribulose-phoshate binding barrel"/>
    <property type="match status" value="1"/>
</dbReference>
<keyword evidence="3" id="KW-1185">Reference proteome</keyword>
<dbReference type="PANTHER" id="PTHR21381">
    <property type="entry name" value="ZGC:162297"/>
    <property type="match status" value="1"/>
</dbReference>
<evidence type="ECO:0000256" key="1">
    <source>
        <dbReference type="ARBA" id="ARBA00006007"/>
    </source>
</evidence>
<dbReference type="Gene3D" id="3.20.20.70">
    <property type="entry name" value="Aldolase class I"/>
    <property type="match status" value="1"/>
</dbReference>
<dbReference type="Pfam" id="PF03437">
    <property type="entry name" value="BtpA"/>
    <property type="match status" value="1"/>
</dbReference>
<dbReference type="InterPro" id="IPR005137">
    <property type="entry name" value="BtpA"/>
</dbReference>
<organism evidence="2 3">
    <name type="scientific">Alteribacillus bidgolensis</name>
    <dbReference type="NCBI Taxonomy" id="930129"/>
    <lineage>
        <taxon>Bacteria</taxon>
        <taxon>Bacillati</taxon>
        <taxon>Bacillota</taxon>
        <taxon>Bacilli</taxon>
        <taxon>Bacillales</taxon>
        <taxon>Bacillaceae</taxon>
        <taxon>Alteribacillus</taxon>
    </lineage>
</organism>
<name>A0A1G8E6C7_9BACI</name>
<evidence type="ECO:0000313" key="3">
    <source>
        <dbReference type="Proteomes" id="UP000199017"/>
    </source>
</evidence>
<dbReference type="Proteomes" id="UP000199017">
    <property type="component" value="Unassembled WGS sequence"/>
</dbReference>
<sequence>MSDKIFPKKPNYITSIFQKNKPVIGMIHLKPLPGAPHYKGGGLKEVYEWAVKDAEALEAGGADGFIIENAWDLPFSKPEDIGYETVTSMTAVAEKLKQYTSLPIGINCLANGAVQGLSVACAADLPFVRVNQWVNAYIANEGFVEGASAKAMRYRSTIKGENIKLFTDVHVKHGSHSIVADRSLSDQTHDAIFFDSDVLIATGTRTGSETQSEEILGIKDHTELPVIIGSGMDIKNAHRLLSIADGCIVGSSLKKENKWWEPVSKDKVKLFMDEVEKAREGETALDG</sequence>
<gene>
    <name evidence="2" type="ORF">SAMN05216352_10288</name>
</gene>
<dbReference type="PIRSF" id="PIRSF005956">
    <property type="entry name" value="BtpA"/>
    <property type="match status" value="1"/>
</dbReference>
<dbReference type="STRING" id="930129.SAMN05216352_10288"/>
<evidence type="ECO:0000313" key="2">
    <source>
        <dbReference type="EMBL" id="SDH65404.1"/>
    </source>
</evidence>
<dbReference type="OrthoDB" id="9791357at2"/>
<dbReference type="InterPro" id="IPR011060">
    <property type="entry name" value="RibuloseP-bd_barrel"/>
</dbReference>
<reference evidence="2 3" key="1">
    <citation type="submission" date="2016-10" db="EMBL/GenBank/DDBJ databases">
        <authorList>
            <person name="de Groot N.N."/>
        </authorList>
    </citation>
    <scope>NUCLEOTIDE SEQUENCE [LARGE SCALE GENOMIC DNA]</scope>
    <source>
        <strain evidence="3">P4B,CCM 7963,CECT 7998,DSM 25260,IBRC-M 10614,KCTC 13821</strain>
    </source>
</reference>
<protein>
    <recommendedName>
        <fullName evidence="4">BtpA family membrane complex biogenesis protein</fullName>
    </recommendedName>
</protein>